<evidence type="ECO:0000313" key="5">
    <source>
        <dbReference type="Proteomes" id="UP000695026"/>
    </source>
</evidence>
<dbReference type="Proteomes" id="UP000695026">
    <property type="component" value="Unplaced"/>
</dbReference>
<dbReference type="GO" id="GO:0008080">
    <property type="term" value="F:N-acetyltransferase activity"/>
    <property type="evidence" value="ECO:0007669"/>
    <property type="project" value="TreeGrafter"/>
</dbReference>
<keyword evidence="3" id="KW-0012">Acyltransferase</keyword>
<dbReference type="PROSITE" id="PS51186">
    <property type="entry name" value="GNAT"/>
    <property type="match status" value="1"/>
</dbReference>
<comment type="similarity">
    <text evidence="1">Belongs to the acetyltransferase family.</text>
</comment>
<name>A0A9F2WLL6_PYTBI</name>
<gene>
    <name evidence="6" type="primary">LOC103061945</name>
</gene>
<sequence length="187" mass="20943">MSRKGIARIFAPLRPEVSFLFLSPSQELAVFEKLPEQVKITDEGLREDGFCQDPFYKCVVAELPPGCQSKEGHTIVGYGLYFFIYSTWKGRNIYTEDLYVMPEFRGKGVGRKLLSEIAKIGLEKGCTQMRLGVLDWNRRAIDFYLRQGAADLTATEGWHFFRFEAEALQQLALGEAGAGAGLGSCRA</sequence>
<dbReference type="InterPro" id="IPR016181">
    <property type="entry name" value="Acyl_CoA_acyltransferase"/>
</dbReference>
<keyword evidence="2" id="KW-0808">Transferase</keyword>
<dbReference type="Gene3D" id="3.40.630.30">
    <property type="match status" value="1"/>
</dbReference>
<dbReference type="OMA" id="QSEWVRY"/>
<accession>A0A9F2WLL6</accession>
<evidence type="ECO:0000256" key="3">
    <source>
        <dbReference type="ARBA" id="ARBA00023315"/>
    </source>
</evidence>
<dbReference type="RefSeq" id="XP_007443862.1">
    <property type="nucleotide sequence ID" value="XM_007443800.3"/>
</dbReference>
<dbReference type="PANTHER" id="PTHR10545">
    <property type="entry name" value="DIAMINE N-ACETYLTRANSFERASE"/>
    <property type="match status" value="1"/>
</dbReference>
<dbReference type="FunFam" id="3.40.630.30:FF:000064">
    <property type="entry name" value="GNAT family acetyltransferase"/>
    <property type="match status" value="1"/>
</dbReference>
<proteinExistence type="inferred from homology"/>
<dbReference type="InterPro" id="IPR000182">
    <property type="entry name" value="GNAT_dom"/>
</dbReference>
<dbReference type="GeneID" id="103061945"/>
<dbReference type="AlphaFoldDB" id="A0A9F2WLL6"/>
<organism evidence="5 6">
    <name type="scientific">Python bivittatus</name>
    <name type="common">Burmese python</name>
    <name type="synonym">Python molurus bivittatus</name>
    <dbReference type="NCBI Taxonomy" id="176946"/>
    <lineage>
        <taxon>Eukaryota</taxon>
        <taxon>Metazoa</taxon>
        <taxon>Chordata</taxon>
        <taxon>Craniata</taxon>
        <taxon>Vertebrata</taxon>
        <taxon>Euteleostomi</taxon>
        <taxon>Lepidosauria</taxon>
        <taxon>Squamata</taxon>
        <taxon>Bifurcata</taxon>
        <taxon>Unidentata</taxon>
        <taxon>Episquamata</taxon>
        <taxon>Toxicofera</taxon>
        <taxon>Serpentes</taxon>
        <taxon>Henophidia</taxon>
        <taxon>Pythonidae</taxon>
        <taxon>Python</taxon>
    </lineage>
</organism>
<dbReference type="PANTHER" id="PTHR10545:SF51">
    <property type="entry name" value="THIALYSINE N-EPSILON-ACETYLTRANSFERASE"/>
    <property type="match status" value="1"/>
</dbReference>
<dbReference type="SUPFAM" id="SSF55729">
    <property type="entry name" value="Acyl-CoA N-acyltransferases (Nat)"/>
    <property type="match status" value="1"/>
</dbReference>
<evidence type="ECO:0000259" key="4">
    <source>
        <dbReference type="PROSITE" id="PS51186"/>
    </source>
</evidence>
<protein>
    <submittedName>
        <fullName evidence="6">Diamine acetyltransferase 2-like</fullName>
    </submittedName>
</protein>
<dbReference type="CDD" id="cd04301">
    <property type="entry name" value="NAT_SF"/>
    <property type="match status" value="1"/>
</dbReference>
<dbReference type="InterPro" id="IPR051016">
    <property type="entry name" value="Diverse_Substrate_AcTransf"/>
</dbReference>
<dbReference type="Pfam" id="PF00583">
    <property type="entry name" value="Acetyltransf_1"/>
    <property type="match status" value="1"/>
</dbReference>
<evidence type="ECO:0000256" key="2">
    <source>
        <dbReference type="ARBA" id="ARBA00022679"/>
    </source>
</evidence>
<dbReference type="OrthoDB" id="7305308at2759"/>
<reference evidence="6" key="1">
    <citation type="submission" date="2025-08" db="UniProtKB">
        <authorList>
            <consortium name="RefSeq"/>
        </authorList>
    </citation>
    <scope>IDENTIFICATION</scope>
    <source>
        <tissue evidence="6">Liver</tissue>
    </source>
</reference>
<feature type="domain" description="N-acetyltransferase" evidence="4">
    <location>
        <begin position="20"/>
        <end position="166"/>
    </location>
</feature>
<evidence type="ECO:0000313" key="6">
    <source>
        <dbReference type="RefSeq" id="XP_007443862.1"/>
    </source>
</evidence>
<evidence type="ECO:0000256" key="1">
    <source>
        <dbReference type="ARBA" id="ARBA00008694"/>
    </source>
</evidence>
<keyword evidence="5" id="KW-1185">Reference proteome</keyword>
<dbReference type="KEGG" id="pbi:103061945"/>